<reference evidence="2 3" key="2">
    <citation type="journal article" date="2013" name="IMA Fungus">
        <title>IMA Genome-F 1: Ceratocystis fimbriata: Draft nuclear genome sequence for the plant pathogen, Ceratocystis fimbriata.</title>
        <authorList>
            <person name="Wilken P.M."/>
            <person name="Steenkamp E.T."/>
            <person name="Wingfield M.J."/>
            <person name="de Beer Z.W."/>
            <person name="Wingfield B.D."/>
        </authorList>
    </citation>
    <scope>NUCLEOTIDE SEQUENCE [LARGE SCALE GENOMIC DNA]</scope>
    <source>
        <strain evidence="2 3">CBS 114723</strain>
    </source>
</reference>
<keyword evidence="3" id="KW-1185">Reference proteome</keyword>
<dbReference type="STRING" id="1035309.A0A2C5WYA1"/>
<gene>
    <name evidence="2" type="ORF">CFIMG_004534RA</name>
</gene>
<dbReference type="OrthoDB" id="20018at2759"/>
<protein>
    <submittedName>
        <fullName evidence="2">Uncharacterized protein</fullName>
    </submittedName>
</protein>
<proteinExistence type="predicted"/>
<dbReference type="EMBL" id="APWK03000114">
    <property type="protein sequence ID" value="PHH50773.1"/>
    <property type="molecule type" value="Genomic_DNA"/>
</dbReference>
<organism evidence="2 3">
    <name type="scientific">Ceratocystis fimbriata CBS 114723</name>
    <dbReference type="NCBI Taxonomy" id="1035309"/>
    <lineage>
        <taxon>Eukaryota</taxon>
        <taxon>Fungi</taxon>
        <taxon>Dikarya</taxon>
        <taxon>Ascomycota</taxon>
        <taxon>Pezizomycotina</taxon>
        <taxon>Sordariomycetes</taxon>
        <taxon>Hypocreomycetidae</taxon>
        <taxon>Microascales</taxon>
        <taxon>Ceratocystidaceae</taxon>
        <taxon>Ceratocystis</taxon>
    </lineage>
</organism>
<dbReference type="Pfam" id="PF06320">
    <property type="entry name" value="GCN5L1"/>
    <property type="match status" value="1"/>
</dbReference>
<dbReference type="AlphaFoldDB" id="A0A2C5WYA1"/>
<accession>A0A2C5WYA1</accession>
<evidence type="ECO:0000313" key="3">
    <source>
        <dbReference type="Proteomes" id="UP000222788"/>
    </source>
</evidence>
<name>A0A2C5WYA1_9PEZI</name>
<evidence type="ECO:0000256" key="1">
    <source>
        <dbReference type="SAM" id="MobiDB-lite"/>
    </source>
</evidence>
<reference evidence="2 3" key="1">
    <citation type="journal article" date="2013" name="Fungal Biol.">
        <title>Analysis of microsatellite markers in the genome of the plant pathogen Ceratocystis fimbriata.</title>
        <authorList>
            <person name="Simpson M.C."/>
            <person name="Wilken P.M."/>
            <person name="Coetzee M.P."/>
            <person name="Wingfield M.J."/>
            <person name="Wingfield B.D."/>
        </authorList>
    </citation>
    <scope>NUCLEOTIDE SEQUENCE [LARGE SCALE GENOMIC DNA]</scope>
    <source>
        <strain evidence="2 3">CBS 114723</strain>
    </source>
</reference>
<feature type="compositionally biased region" description="Basic and acidic residues" evidence="1">
    <location>
        <begin position="256"/>
        <end position="266"/>
    </location>
</feature>
<feature type="compositionally biased region" description="Acidic residues" evidence="1">
    <location>
        <begin position="267"/>
        <end position="276"/>
    </location>
</feature>
<comment type="caution">
    <text evidence="2">The sequence shown here is derived from an EMBL/GenBank/DDBJ whole genome shotgun (WGS) entry which is preliminary data.</text>
</comment>
<sequence>MSRSGLVYGQLDFSLDHRFRSCTSSPPMPLSVTAPTMTTIDSKSRYRLRRALAPSAASFATPTTSTIVVTTGSSNNCKTSQSLSSLSTIASDTSATSIPFTTTNSTLAKSNSASSPTTLLPLRACSPGPQLHLQSYLQAHRQLQPSTPKASAQHIAAARAAVIANISNVIDPKLQDYAYRLHSGQAAIAGQQKKVQRATAALSRENDAVSRLVSEAELKVKELGSLRNWAEVLEQEMMVLECTVRIVRGEVEGWRNMESGDGRSDYENEDNTDEESVVPEMDLPLATKGLSKSFQSSQYAAPSTPTTNPTTRQYASALIPLYKGFSVASLAPANPAPGVTPMRSWRRTLLKS</sequence>
<evidence type="ECO:0000313" key="2">
    <source>
        <dbReference type="EMBL" id="PHH50773.1"/>
    </source>
</evidence>
<dbReference type="Proteomes" id="UP000222788">
    <property type="component" value="Unassembled WGS sequence"/>
</dbReference>
<feature type="region of interest" description="Disordered" evidence="1">
    <location>
        <begin position="256"/>
        <end position="276"/>
    </location>
</feature>